<evidence type="ECO:0000313" key="3">
    <source>
        <dbReference type="Proteomes" id="UP000240322"/>
    </source>
</evidence>
<accession>A0A2R6APX9</accession>
<dbReference type="Proteomes" id="UP000240322">
    <property type="component" value="Unassembled WGS sequence"/>
</dbReference>
<reference evidence="2 3" key="1">
    <citation type="submission" date="2017-04" db="EMBL/GenBank/DDBJ databases">
        <title>Novel microbial lineages endemic to geothermal iron-oxide mats fill important gaps in the evolutionary history of Archaea.</title>
        <authorList>
            <person name="Jay Z.J."/>
            <person name="Beam J.P."/>
            <person name="Dlakic M."/>
            <person name="Rusch D.B."/>
            <person name="Kozubal M.A."/>
            <person name="Inskeep W.P."/>
        </authorList>
    </citation>
    <scope>NUCLEOTIDE SEQUENCE [LARGE SCALE GENOMIC DNA]</scope>
    <source>
        <strain evidence="2">OSP_D</strain>
    </source>
</reference>
<name>A0A2R6APX9_9ARCH</name>
<sequence>MRHNQVFTKEHRKAVSVDLGIKELATFSYGRILENPKSLEHSLEKIRMLQRTLSRGKSLGEPAQRKWRLAGEYEHVKDSRRELFFKLGFLLTQEYVVLILGDLNART</sequence>
<dbReference type="Pfam" id="PF01385">
    <property type="entry name" value="OrfB_IS605"/>
    <property type="match status" value="1"/>
</dbReference>
<evidence type="ECO:0000259" key="1">
    <source>
        <dbReference type="Pfam" id="PF01385"/>
    </source>
</evidence>
<dbReference type="AlphaFoldDB" id="A0A2R6APX9"/>
<feature type="domain" description="Probable transposase IS891/IS1136/IS1341" evidence="1">
    <location>
        <begin position="8"/>
        <end position="105"/>
    </location>
</feature>
<organism evidence="2 3">
    <name type="scientific">Candidatus Marsarchaeota G2 archaeon OSP_D</name>
    <dbReference type="NCBI Taxonomy" id="1978157"/>
    <lineage>
        <taxon>Archaea</taxon>
        <taxon>Candidatus Marsarchaeota</taxon>
        <taxon>Candidatus Marsarchaeota group 2</taxon>
    </lineage>
</organism>
<evidence type="ECO:0000313" key="2">
    <source>
        <dbReference type="EMBL" id="PSN88427.1"/>
    </source>
</evidence>
<gene>
    <name evidence="2" type="ORF">B9Q03_09320</name>
</gene>
<dbReference type="InterPro" id="IPR001959">
    <property type="entry name" value="Transposase"/>
</dbReference>
<comment type="caution">
    <text evidence="2">The sequence shown here is derived from an EMBL/GenBank/DDBJ whole genome shotgun (WGS) entry which is preliminary data.</text>
</comment>
<proteinExistence type="predicted"/>
<protein>
    <recommendedName>
        <fullName evidence="1">Probable transposase IS891/IS1136/IS1341 domain-containing protein</fullName>
    </recommendedName>
</protein>
<dbReference type="EMBL" id="NEXE01000121">
    <property type="protein sequence ID" value="PSN88427.1"/>
    <property type="molecule type" value="Genomic_DNA"/>
</dbReference>